<organism evidence="4">
    <name type="scientific">marine sediment metagenome</name>
    <dbReference type="NCBI Taxonomy" id="412755"/>
    <lineage>
        <taxon>unclassified sequences</taxon>
        <taxon>metagenomes</taxon>
        <taxon>ecological metagenomes</taxon>
    </lineage>
</organism>
<name>X1PTI2_9ZZZZ</name>
<reference evidence="4" key="1">
    <citation type="journal article" date="2014" name="Front. Microbiol.">
        <title>High frequency of phylogenetically diverse reductive dehalogenase-homologous genes in deep subseafloor sedimentary metagenomes.</title>
        <authorList>
            <person name="Kawai M."/>
            <person name="Futagami T."/>
            <person name="Toyoda A."/>
            <person name="Takaki Y."/>
            <person name="Nishi S."/>
            <person name="Hori S."/>
            <person name="Arai W."/>
            <person name="Tsubouchi T."/>
            <person name="Morono Y."/>
            <person name="Uchiyama I."/>
            <person name="Ito T."/>
            <person name="Fujiyama A."/>
            <person name="Inagaki F."/>
            <person name="Takami H."/>
        </authorList>
    </citation>
    <scope>NUCLEOTIDE SEQUENCE</scope>
    <source>
        <strain evidence="4">Expedition CK06-06</strain>
    </source>
</reference>
<accession>X1PTI2</accession>
<dbReference type="GO" id="GO:0032259">
    <property type="term" value="P:methylation"/>
    <property type="evidence" value="ECO:0007669"/>
    <property type="project" value="UniProtKB-KW"/>
</dbReference>
<dbReference type="Pfam" id="PF02086">
    <property type="entry name" value="MethyltransfD12"/>
    <property type="match status" value="1"/>
</dbReference>
<dbReference type="EMBL" id="BARV01033179">
    <property type="protein sequence ID" value="GAI42410.1"/>
    <property type="molecule type" value="Genomic_DNA"/>
</dbReference>
<gene>
    <name evidence="4" type="ORF">S06H3_52197</name>
</gene>
<feature type="non-terminal residue" evidence="4">
    <location>
        <position position="119"/>
    </location>
</feature>
<dbReference type="GO" id="GO:0006298">
    <property type="term" value="P:mismatch repair"/>
    <property type="evidence" value="ECO:0007669"/>
    <property type="project" value="TreeGrafter"/>
</dbReference>
<dbReference type="PANTHER" id="PTHR30481:SF3">
    <property type="entry name" value="DNA ADENINE METHYLASE"/>
    <property type="match status" value="1"/>
</dbReference>
<keyword evidence="2" id="KW-0808">Transferase</keyword>
<evidence type="ECO:0000256" key="2">
    <source>
        <dbReference type="ARBA" id="ARBA00022679"/>
    </source>
</evidence>
<dbReference type="GO" id="GO:0009307">
    <property type="term" value="P:DNA restriction-modification system"/>
    <property type="evidence" value="ECO:0007669"/>
    <property type="project" value="InterPro"/>
</dbReference>
<dbReference type="InterPro" id="IPR012327">
    <property type="entry name" value="MeTrfase_D12"/>
</dbReference>
<dbReference type="GO" id="GO:0009007">
    <property type="term" value="F:site-specific DNA-methyltransferase (adenine-specific) activity"/>
    <property type="evidence" value="ECO:0007669"/>
    <property type="project" value="UniProtKB-EC"/>
</dbReference>
<evidence type="ECO:0008006" key="5">
    <source>
        <dbReference type="Google" id="ProtNLM"/>
    </source>
</evidence>
<evidence type="ECO:0000313" key="4">
    <source>
        <dbReference type="EMBL" id="GAI42410.1"/>
    </source>
</evidence>
<comment type="caution">
    <text evidence="4">The sequence shown here is derived from an EMBL/GenBank/DDBJ whole genome shotgun (WGS) entry which is preliminary data.</text>
</comment>
<proteinExistence type="predicted"/>
<evidence type="ECO:0000256" key="1">
    <source>
        <dbReference type="ARBA" id="ARBA00022603"/>
    </source>
</evidence>
<dbReference type="AlphaFoldDB" id="X1PTI2"/>
<dbReference type="PRINTS" id="PR00505">
    <property type="entry name" value="D12N6MTFRASE"/>
</dbReference>
<sequence length="119" mass="13620">MTQKKVLFLRYPGGKGRMLDFLIPQLASSILTANRFVEPFAGGGAVFFALSPKRALLSDINSELIDLYGGIRRYPIEVWNIFQGFPSTKDAYYKIRGWKHDKLDLLTRTARTLYLNRTC</sequence>
<protein>
    <recommendedName>
        <fullName evidence="5">DNA adenine methylase</fullName>
    </recommendedName>
</protein>
<dbReference type="PANTHER" id="PTHR30481">
    <property type="entry name" value="DNA ADENINE METHYLASE"/>
    <property type="match status" value="1"/>
</dbReference>
<keyword evidence="3" id="KW-0949">S-adenosyl-L-methionine</keyword>
<dbReference type="SUPFAM" id="SSF53335">
    <property type="entry name" value="S-adenosyl-L-methionine-dependent methyltransferases"/>
    <property type="match status" value="1"/>
</dbReference>
<evidence type="ECO:0000256" key="3">
    <source>
        <dbReference type="ARBA" id="ARBA00022691"/>
    </source>
</evidence>
<dbReference type="InterPro" id="IPR029063">
    <property type="entry name" value="SAM-dependent_MTases_sf"/>
</dbReference>
<dbReference type="Gene3D" id="3.40.50.150">
    <property type="entry name" value="Vaccinia Virus protein VP39"/>
    <property type="match status" value="1"/>
</dbReference>
<keyword evidence="1" id="KW-0489">Methyltransferase</keyword>
<dbReference type="GO" id="GO:1904047">
    <property type="term" value="F:S-adenosyl-L-methionine binding"/>
    <property type="evidence" value="ECO:0007669"/>
    <property type="project" value="TreeGrafter"/>
</dbReference>
<dbReference type="GO" id="GO:0043565">
    <property type="term" value="F:sequence-specific DNA binding"/>
    <property type="evidence" value="ECO:0007669"/>
    <property type="project" value="TreeGrafter"/>
</dbReference>